<dbReference type="InterPro" id="IPR016181">
    <property type="entry name" value="Acyl_CoA_acyltransferase"/>
</dbReference>
<dbReference type="EC" id="2.3.1.-" evidence="3"/>
<dbReference type="InterPro" id="IPR023393">
    <property type="entry name" value="START-like_dom_sf"/>
</dbReference>
<accession>A0A9E8NCE3</accession>
<keyword evidence="4" id="KW-1185">Reference proteome</keyword>
<reference evidence="3" key="1">
    <citation type="submission" date="2022-11" db="EMBL/GenBank/DDBJ databases">
        <title>Dyadobacter pollutisoli sp. nov., isolated from plastic dumped soil.</title>
        <authorList>
            <person name="Kim J.M."/>
            <person name="Kim K.R."/>
            <person name="Lee J.K."/>
            <person name="Hao L."/>
            <person name="Jeon C.O."/>
        </authorList>
    </citation>
    <scope>NUCLEOTIDE SEQUENCE</scope>
    <source>
        <strain evidence="3">U1</strain>
    </source>
</reference>
<dbReference type="PANTHER" id="PTHR43792:SF1">
    <property type="entry name" value="N-ACETYLTRANSFERASE DOMAIN-CONTAINING PROTEIN"/>
    <property type="match status" value="1"/>
</dbReference>
<dbReference type="AlphaFoldDB" id="A0A9E8NCE3"/>
<dbReference type="CDD" id="cd07818">
    <property type="entry name" value="SRPBCC_1"/>
    <property type="match status" value="1"/>
</dbReference>
<dbReference type="InterPro" id="IPR000182">
    <property type="entry name" value="GNAT_dom"/>
</dbReference>
<organism evidence="3 4">
    <name type="scientific">Dyadobacter pollutisoli</name>
    <dbReference type="NCBI Taxonomy" id="2910158"/>
    <lineage>
        <taxon>Bacteria</taxon>
        <taxon>Pseudomonadati</taxon>
        <taxon>Bacteroidota</taxon>
        <taxon>Cytophagia</taxon>
        <taxon>Cytophagales</taxon>
        <taxon>Spirosomataceae</taxon>
        <taxon>Dyadobacter</taxon>
    </lineage>
</organism>
<dbReference type="SUPFAM" id="SSF55961">
    <property type="entry name" value="Bet v1-like"/>
    <property type="match status" value="1"/>
</dbReference>
<name>A0A9E8NCE3_9BACT</name>
<dbReference type="Proteomes" id="UP001164653">
    <property type="component" value="Chromosome"/>
</dbReference>
<sequence>MNGKKIKAGRFMLTKMTAADGDKYFRLSNNAQVMKYVTGYPLTRPESDDMLRRFLAEYGPNTYLGRYLIEEEATGELIGAAKLDKVGAEYEIGYRVMEEHWGKGIATEIATGLINFAKGTLNAKSVIAFVNVNNVASIRVLEKAGMVNMETIEDLDEVKYKFSYSPQNNPSMKKVLYILLGLIALVLIAAFLMPKDYAVEKEIVINKPKAEVFAYLKSLKNQDNWSVWASRDPNMKKSFTGTDGTVGFTSMWDGNDDVGKGEQEITKIEEGERVNTELRFLKPFESTNDAYMVTEVIDSTSTKVRWGFTGAMPIPMNVMLPFMGMEKSVGKDFQDGLNNLKAILEK</sequence>
<dbReference type="InterPro" id="IPR019587">
    <property type="entry name" value="Polyketide_cyclase/dehydratase"/>
</dbReference>
<evidence type="ECO:0000313" key="4">
    <source>
        <dbReference type="Proteomes" id="UP001164653"/>
    </source>
</evidence>
<dbReference type="Pfam" id="PF13302">
    <property type="entry name" value="Acetyltransf_3"/>
    <property type="match status" value="1"/>
</dbReference>
<dbReference type="KEGG" id="dpf:ON006_30085"/>
<feature type="transmembrane region" description="Helical" evidence="1">
    <location>
        <begin position="175"/>
        <end position="193"/>
    </location>
</feature>
<evidence type="ECO:0000259" key="2">
    <source>
        <dbReference type="PROSITE" id="PS51186"/>
    </source>
</evidence>
<dbReference type="RefSeq" id="WP_244822166.1">
    <property type="nucleotide sequence ID" value="NZ_CP112998.1"/>
</dbReference>
<dbReference type="PROSITE" id="PS51186">
    <property type="entry name" value="GNAT"/>
    <property type="match status" value="1"/>
</dbReference>
<gene>
    <name evidence="3" type="ORF">ON006_30085</name>
</gene>
<keyword evidence="3" id="KW-0808">Transferase</keyword>
<keyword evidence="1" id="KW-0812">Transmembrane</keyword>
<dbReference type="PANTHER" id="PTHR43792">
    <property type="entry name" value="GNAT FAMILY, PUTATIVE (AFU_ORTHOLOGUE AFUA_3G00765)-RELATED-RELATED"/>
    <property type="match status" value="1"/>
</dbReference>
<proteinExistence type="predicted"/>
<feature type="domain" description="N-acetyltransferase" evidence="2">
    <location>
        <begin position="11"/>
        <end position="167"/>
    </location>
</feature>
<evidence type="ECO:0000313" key="3">
    <source>
        <dbReference type="EMBL" id="WAC11966.1"/>
    </source>
</evidence>
<evidence type="ECO:0000256" key="1">
    <source>
        <dbReference type="SAM" id="Phobius"/>
    </source>
</evidence>
<dbReference type="SUPFAM" id="SSF55729">
    <property type="entry name" value="Acyl-CoA N-acyltransferases (Nat)"/>
    <property type="match status" value="1"/>
</dbReference>
<keyword evidence="1" id="KW-0472">Membrane</keyword>
<keyword evidence="1" id="KW-1133">Transmembrane helix</keyword>
<dbReference type="GO" id="GO:0016747">
    <property type="term" value="F:acyltransferase activity, transferring groups other than amino-acyl groups"/>
    <property type="evidence" value="ECO:0007669"/>
    <property type="project" value="InterPro"/>
</dbReference>
<dbReference type="Pfam" id="PF10604">
    <property type="entry name" value="Polyketide_cyc2"/>
    <property type="match status" value="1"/>
</dbReference>
<dbReference type="InterPro" id="IPR051531">
    <property type="entry name" value="N-acetyltransferase"/>
</dbReference>
<keyword evidence="3" id="KW-0012">Acyltransferase</keyword>
<protein>
    <submittedName>
        <fullName evidence="3">GNAT family N-acetyltransferase</fullName>
        <ecNumber evidence="3">2.3.1.-</ecNumber>
    </submittedName>
</protein>
<dbReference type="Gene3D" id="3.40.630.30">
    <property type="match status" value="1"/>
</dbReference>
<dbReference type="EMBL" id="CP112998">
    <property type="protein sequence ID" value="WAC11966.1"/>
    <property type="molecule type" value="Genomic_DNA"/>
</dbReference>
<dbReference type="Gene3D" id="3.30.530.20">
    <property type="match status" value="1"/>
</dbReference>